<feature type="compositionally biased region" description="Acidic residues" evidence="4">
    <location>
        <begin position="59"/>
        <end position="68"/>
    </location>
</feature>
<feature type="domain" description="Sas10 C-terminal" evidence="5">
    <location>
        <begin position="111"/>
        <end position="155"/>
    </location>
</feature>
<evidence type="ECO:0000256" key="4">
    <source>
        <dbReference type="SAM" id="MobiDB-lite"/>
    </source>
</evidence>
<dbReference type="InterPro" id="IPR018972">
    <property type="entry name" value="Sas10_C_dom"/>
</dbReference>
<keyword evidence="3" id="KW-0539">Nucleus</keyword>
<feature type="compositionally biased region" description="Basic residues" evidence="4">
    <location>
        <begin position="136"/>
        <end position="156"/>
    </location>
</feature>
<reference evidence="7" key="1">
    <citation type="journal article" date="2018" name="Nat. Microbiol.">
        <title>Leveraging single-cell genomics to expand the fungal tree of life.</title>
        <authorList>
            <person name="Ahrendt S.R."/>
            <person name="Quandt C.A."/>
            <person name="Ciobanu D."/>
            <person name="Clum A."/>
            <person name="Salamov A."/>
            <person name="Andreopoulos B."/>
            <person name="Cheng J.F."/>
            <person name="Woyke T."/>
            <person name="Pelin A."/>
            <person name="Henrissat B."/>
            <person name="Reynolds N.K."/>
            <person name="Benny G.L."/>
            <person name="Smith M.E."/>
            <person name="James T.Y."/>
            <person name="Grigoriev I.V."/>
        </authorList>
    </citation>
    <scope>NUCLEOTIDE SEQUENCE [LARGE SCALE GENOMIC DNA]</scope>
    <source>
        <strain evidence="7">Benny S71-1</strain>
    </source>
</reference>
<evidence type="ECO:0000313" key="7">
    <source>
        <dbReference type="Proteomes" id="UP000278143"/>
    </source>
</evidence>
<name>A0A4P9YW23_9FUNG</name>
<gene>
    <name evidence="6" type="ORF">SYNPS1DRAFT_4612</name>
</gene>
<organism evidence="6 7">
    <name type="scientific">Syncephalis pseudoplumigaleata</name>
    <dbReference type="NCBI Taxonomy" id="1712513"/>
    <lineage>
        <taxon>Eukaryota</taxon>
        <taxon>Fungi</taxon>
        <taxon>Fungi incertae sedis</taxon>
        <taxon>Zoopagomycota</taxon>
        <taxon>Zoopagomycotina</taxon>
        <taxon>Zoopagomycetes</taxon>
        <taxon>Zoopagales</taxon>
        <taxon>Piptocephalidaceae</taxon>
        <taxon>Syncephalis</taxon>
    </lineage>
</organism>
<dbReference type="EMBL" id="KZ990445">
    <property type="protein sequence ID" value="RKP24104.1"/>
    <property type="molecule type" value="Genomic_DNA"/>
</dbReference>
<feature type="non-terminal residue" evidence="6">
    <location>
        <position position="1"/>
    </location>
</feature>
<keyword evidence="7" id="KW-1185">Reference proteome</keyword>
<dbReference type="AlphaFoldDB" id="A0A4P9YW23"/>
<evidence type="ECO:0000313" key="6">
    <source>
        <dbReference type="EMBL" id="RKP24104.1"/>
    </source>
</evidence>
<comment type="subcellular location">
    <subcellularLocation>
        <location evidence="1">Nucleus</location>
    </subcellularLocation>
</comment>
<dbReference type="PANTHER" id="PTHR13237">
    <property type="entry name" value="SOMETHING ABOUT SILENCING PROTEIN 10-RELATED"/>
    <property type="match status" value="1"/>
</dbReference>
<feature type="non-terminal residue" evidence="6">
    <location>
        <position position="156"/>
    </location>
</feature>
<feature type="region of interest" description="Disordered" evidence="4">
    <location>
        <begin position="1"/>
        <end position="69"/>
    </location>
</feature>
<evidence type="ECO:0000256" key="3">
    <source>
        <dbReference type="ARBA" id="ARBA00023242"/>
    </source>
</evidence>
<protein>
    <submittedName>
        <fullName evidence="6">Sas10 C-terminal domain-containing protein</fullName>
    </submittedName>
</protein>
<dbReference type="GO" id="GO:0000462">
    <property type="term" value="P:maturation of SSU-rRNA from tricistronic rRNA transcript (SSU-rRNA, 5.8S rRNA, LSU-rRNA)"/>
    <property type="evidence" value="ECO:0007669"/>
    <property type="project" value="TreeGrafter"/>
</dbReference>
<sequence>RQATTGGDHDLPYKDKHAAYVMRQQREDARRAAMQAMEESDEERAASTTGQNKRHGNDGDGDGDDDEANLLYKNAQARVAAKREAKAEAKRARLSADPNWMDPDLVEDPAGKRTINYQILKNKGLAPKRTKEQRNPRVKHRKKFVKAQKKLRSVKA</sequence>
<dbReference type="PANTHER" id="PTHR13237:SF8">
    <property type="entry name" value="SOMETHING ABOUT SILENCING PROTEIN 10"/>
    <property type="match status" value="1"/>
</dbReference>
<proteinExistence type="inferred from homology"/>
<dbReference type="OrthoDB" id="1924577at2759"/>
<dbReference type="Proteomes" id="UP000278143">
    <property type="component" value="Unassembled WGS sequence"/>
</dbReference>
<comment type="similarity">
    <text evidence="2">Belongs to the SAS10 family.</text>
</comment>
<evidence type="ECO:0000259" key="5">
    <source>
        <dbReference type="Pfam" id="PF09368"/>
    </source>
</evidence>
<feature type="region of interest" description="Disordered" evidence="4">
    <location>
        <begin position="127"/>
        <end position="156"/>
    </location>
</feature>
<evidence type="ECO:0000256" key="1">
    <source>
        <dbReference type="ARBA" id="ARBA00004123"/>
    </source>
</evidence>
<dbReference type="GO" id="GO:0032040">
    <property type="term" value="C:small-subunit processome"/>
    <property type="evidence" value="ECO:0007669"/>
    <property type="project" value="TreeGrafter"/>
</dbReference>
<evidence type="ECO:0000256" key="2">
    <source>
        <dbReference type="ARBA" id="ARBA00010979"/>
    </source>
</evidence>
<dbReference type="Pfam" id="PF09368">
    <property type="entry name" value="Sas10"/>
    <property type="match status" value="1"/>
</dbReference>
<feature type="compositionally biased region" description="Basic and acidic residues" evidence="4">
    <location>
        <begin position="7"/>
        <end position="31"/>
    </location>
</feature>
<accession>A0A4P9YW23</accession>